<comment type="caution">
    <text evidence="9">The sequence shown here is derived from an EMBL/GenBank/DDBJ whole genome shotgun (WGS) entry which is preliminary data.</text>
</comment>
<dbReference type="Gene3D" id="2.170.120.20">
    <property type="entry name" value="Ribosomal protein L25, beta domain"/>
    <property type="match status" value="1"/>
</dbReference>
<dbReference type="InterPro" id="IPR001021">
    <property type="entry name" value="Ribosomal_bL25_long"/>
</dbReference>
<dbReference type="GO" id="GO:0008097">
    <property type="term" value="F:5S rRNA binding"/>
    <property type="evidence" value="ECO:0007669"/>
    <property type="project" value="InterPro"/>
</dbReference>
<evidence type="ECO:0000259" key="8">
    <source>
        <dbReference type="Pfam" id="PF14693"/>
    </source>
</evidence>
<comment type="subunit">
    <text evidence="5">Part of the 50S ribosomal subunit; part of the 5S rRNA/L5/L18/L25 subcomplex. Contacts the 5S rRNA. Binds to the 5S rRNA independently of L5 and L18.</text>
</comment>
<dbReference type="CDD" id="cd00495">
    <property type="entry name" value="Ribosomal_L25_TL5_CTC"/>
    <property type="match status" value="1"/>
</dbReference>
<dbReference type="InterPro" id="IPR020057">
    <property type="entry name" value="Ribosomal_bL25_b-dom"/>
</dbReference>
<name>A0A1F5ZPF5_9BACT</name>
<dbReference type="InterPro" id="IPR029751">
    <property type="entry name" value="Ribosomal_L25_dom"/>
</dbReference>
<dbReference type="HAMAP" id="MF_01334">
    <property type="entry name" value="Ribosomal_bL25_CTC"/>
    <property type="match status" value="1"/>
</dbReference>
<dbReference type="Pfam" id="PF14693">
    <property type="entry name" value="Ribosomal_TL5_C"/>
    <property type="match status" value="1"/>
</dbReference>
<organism evidence="9 10">
    <name type="scientific">Candidatus Gottesmanbacteria bacterium RIFCSPHIGHO2_01_FULL_46_14</name>
    <dbReference type="NCBI Taxonomy" id="1798380"/>
    <lineage>
        <taxon>Bacteria</taxon>
        <taxon>Candidatus Gottesmaniibacteriota</taxon>
    </lineage>
</organism>
<dbReference type="PANTHER" id="PTHR33284:SF1">
    <property type="entry name" value="RIBOSOMAL PROTEIN L25_GLN-TRNA SYNTHETASE, ANTI-CODON-BINDING DOMAIN-CONTAINING PROTEIN"/>
    <property type="match status" value="1"/>
</dbReference>
<dbReference type="GO" id="GO:0003735">
    <property type="term" value="F:structural constituent of ribosome"/>
    <property type="evidence" value="ECO:0007669"/>
    <property type="project" value="InterPro"/>
</dbReference>
<evidence type="ECO:0000256" key="5">
    <source>
        <dbReference type="HAMAP-Rule" id="MF_01334"/>
    </source>
</evidence>
<dbReference type="GO" id="GO:0022625">
    <property type="term" value="C:cytosolic large ribosomal subunit"/>
    <property type="evidence" value="ECO:0007669"/>
    <property type="project" value="TreeGrafter"/>
</dbReference>
<evidence type="ECO:0000256" key="1">
    <source>
        <dbReference type="ARBA" id="ARBA00022730"/>
    </source>
</evidence>
<keyword evidence="4 5" id="KW-0687">Ribonucleoprotein</keyword>
<dbReference type="GO" id="GO:0006412">
    <property type="term" value="P:translation"/>
    <property type="evidence" value="ECO:0007669"/>
    <property type="project" value="UniProtKB-UniRule"/>
</dbReference>
<evidence type="ECO:0000313" key="10">
    <source>
        <dbReference type="Proteomes" id="UP000177416"/>
    </source>
</evidence>
<sequence>MKKHTLTVQSRVVLGRKVKQLRSVGQIPATVYGKNVKSFSVTLEGDQFEKIHREAGETGLIELTVGKDVRPVLIHTVQVHPVTRQILHVEFRQVDLKEKVKANVPLQFVGVAKAVVDKKGVLLTIVDSIEVEALPTDLPENITLDVYGLAQVNDEFKVKDLKAPSGVTILPDPELTIVKVGSLVSREASEQAAAEEAQKAAVVEGAAAEAVPVAEGQTPVEKPAQAGKKEEAKEEKKDQ</sequence>
<dbReference type="InterPro" id="IPR020056">
    <property type="entry name" value="Rbsml_bL25/Gln-tRNA_synth_N"/>
</dbReference>
<protein>
    <recommendedName>
        <fullName evidence="5">Large ribosomal subunit protein bL25</fullName>
    </recommendedName>
    <alternativeName>
        <fullName evidence="5">General stress protein CTC</fullName>
    </alternativeName>
</protein>
<dbReference type="SUPFAM" id="SSF50715">
    <property type="entry name" value="Ribosomal protein L25-like"/>
    <property type="match status" value="1"/>
</dbReference>
<evidence type="ECO:0000256" key="4">
    <source>
        <dbReference type="ARBA" id="ARBA00023274"/>
    </source>
</evidence>
<evidence type="ECO:0000259" key="7">
    <source>
        <dbReference type="Pfam" id="PF01386"/>
    </source>
</evidence>
<gene>
    <name evidence="5" type="primary">rplY</name>
    <name evidence="5" type="synonym">ctc</name>
    <name evidence="9" type="ORF">A2875_01725</name>
</gene>
<dbReference type="EMBL" id="MFJJ01000022">
    <property type="protein sequence ID" value="OGG14349.1"/>
    <property type="molecule type" value="Genomic_DNA"/>
</dbReference>
<evidence type="ECO:0000256" key="6">
    <source>
        <dbReference type="SAM" id="MobiDB-lite"/>
    </source>
</evidence>
<feature type="compositionally biased region" description="Basic and acidic residues" evidence="6">
    <location>
        <begin position="227"/>
        <end position="239"/>
    </location>
</feature>
<dbReference type="Gene3D" id="2.40.240.10">
    <property type="entry name" value="Ribosomal Protein L25, Chain P"/>
    <property type="match status" value="1"/>
</dbReference>
<comment type="similarity">
    <text evidence="5">Belongs to the bacterial ribosomal protein bL25 family. CTC subfamily.</text>
</comment>
<feature type="domain" description="Large ribosomal subunit protein bL25 L25" evidence="7">
    <location>
        <begin position="6"/>
        <end position="91"/>
    </location>
</feature>
<dbReference type="NCBIfam" id="TIGR00731">
    <property type="entry name" value="bL25_bact_ctc"/>
    <property type="match status" value="1"/>
</dbReference>
<dbReference type="AlphaFoldDB" id="A0A1F5ZPF5"/>
<proteinExistence type="inferred from homology"/>
<keyword evidence="3 5" id="KW-0689">Ribosomal protein</keyword>
<keyword evidence="2 5" id="KW-0694">RNA-binding</keyword>
<evidence type="ECO:0000256" key="2">
    <source>
        <dbReference type="ARBA" id="ARBA00022884"/>
    </source>
</evidence>
<evidence type="ECO:0000313" key="9">
    <source>
        <dbReference type="EMBL" id="OGG14349.1"/>
    </source>
</evidence>
<feature type="region of interest" description="Disordered" evidence="6">
    <location>
        <begin position="210"/>
        <end position="239"/>
    </location>
</feature>
<dbReference type="Proteomes" id="UP000177416">
    <property type="component" value="Unassembled WGS sequence"/>
</dbReference>
<accession>A0A1F5ZPF5</accession>
<evidence type="ECO:0000256" key="3">
    <source>
        <dbReference type="ARBA" id="ARBA00022980"/>
    </source>
</evidence>
<feature type="domain" description="Large ribosomal subunit protein bL25 beta" evidence="8">
    <location>
        <begin position="99"/>
        <end position="180"/>
    </location>
</feature>
<dbReference type="InterPro" id="IPR037121">
    <property type="entry name" value="Ribosomal_bL25_C"/>
</dbReference>
<dbReference type="Pfam" id="PF01386">
    <property type="entry name" value="Ribosomal_L25p"/>
    <property type="match status" value="1"/>
</dbReference>
<keyword evidence="1 5" id="KW-0699">rRNA-binding</keyword>
<feature type="compositionally biased region" description="Low complexity" evidence="6">
    <location>
        <begin position="210"/>
        <end position="226"/>
    </location>
</feature>
<comment type="function">
    <text evidence="5">This is one of the proteins that binds to the 5S RNA in the ribosome where it forms part of the central protuberance.</text>
</comment>
<reference evidence="9 10" key="1">
    <citation type="journal article" date="2016" name="Nat. Commun.">
        <title>Thousands of microbial genomes shed light on interconnected biogeochemical processes in an aquifer system.</title>
        <authorList>
            <person name="Anantharaman K."/>
            <person name="Brown C.T."/>
            <person name="Hug L.A."/>
            <person name="Sharon I."/>
            <person name="Castelle C.J."/>
            <person name="Probst A.J."/>
            <person name="Thomas B.C."/>
            <person name="Singh A."/>
            <person name="Wilkins M.J."/>
            <person name="Karaoz U."/>
            <person name="Brodie E.L."/>
            <person name="Williams K.H."/>
            <person name="Hubbard S.S."/>
            <person name="Banfield J.F."/>
        </authorList>
    </citation>
    <scope>NUCLEOTIDE SEQUENCE [LARGE SCALE GENOMIC DNA]</scope>
</reference>
<dbReference type="PANTHER" id="PTHR33284">
    <property type="entry name" value="RIBOSOMAL PROTEIN L25/GLN-TRNA SYNTHETASE, ANTI-CODON-BINDING DOMAIN-CONTAINING PROTEIN"/>
    <property type="match status" value="1"/>
</dbReference>
<dbReference type="InterPro" id="IPR020930">
    <property type="entry name" value="Ribosomal_uL5_bac-type"/>
</dbReference>
<dbReference type="InterPro" id="IPR011035">
    <property type="entry name" value="Ribosomal_bL25/Gln-tRNA_synth"/>
</dbReference>